<dbReference type="Gene3D" id="1.25.40.10">
    <property type="entry name" value="Tetratricopeptide repeat domain"/>
    <property type="match status" value="4"/>
</dbReference>
<protein>
    <recommendedName>
        <fullName evidence="2">Peptidase MA-like domain-containing protein</fullName>
    </recommendedName>
</protein>
<evidence type="ECO:0000313" key="3">
    <source>
        <dbReference type="EMBL" id="ODA27869.1"/>
    </source>
</evidence>
<dbReference type="OrthoDB" id="240178at2"/>
<evidence type="ECO:0000313" key="4">
    <source>
        <dbReference type="Proteomes" id="UP000094828"/>
    </source>
</evidence>
<dbReference type="Pfam" id="PF13432">
    <property type="entry name" value="TPR_16"/>
    <property type="match status" value="2"/>
</dbReference>
<accession>A0A1C3E3Y3</accession>
<dbReference type="STRING" id="1841610.A6X21_15065"/>
<dbReference type="AlphaFoldDB" id="A0A1C3E3Y3"/>
<dbReference type="SUPFAM" id="SSF48452">
    <property type="entry name" value="TPR-like"/>
    <property type="match status" value="2"/>
</dbReference>
<feature type="repeat" description="TPR" evidence="1">
    <location>
        <begin position="436"/>
        <end position="469"/>
    </location>
</feature>
<dbReference type="Proteomes" id="UP000094828">
    <property type="component" value="Unassembled WGS sequence"/>
</dbReference>
<organism evidence="3 4">
    <name type="scientific">Planctopirus hydrillae</name>
    <dbReference type="NCBI Taxonomy" id="1841610"/>
    <lineage>
        <taxon>Bacteria</taxon>
        <taxon>Pseudomonadati</taxon>
        <taxon>Planctomycetota</taxon>
        <taxon>Planctomycetia</taxon>
        <taxon>Planctomycetales</taxon>
        <taxon>Planctomycetaceae</taxon>
        <taxon>Planctopirus</taxon>
    </lineage>
</organism>
<reference evidence="3 4" key="1">
    <citation type="submission" date="2016-05" db="EMBL/GenBank/DDBJ databases">
        <title>Genomic and physiological characterization of Planctopirus sp. isolated from fresh water lake.</title>
        <authorList>
            <person name="Subhash Y."/>
            <person name="Ramana C."/>
        </authorList>
    </citation>
    <scope>NUCLEOTIDE SEQUENCE [LARGE SCALE GENOMIC DNA]</scope>
    <source>
        <strain evidence="3 4">JC280</strain>
    </source>
</reference>
<name>A0A1C3E3Y3_9PLAN</name>
<dbReference type="SMART" id="SM00028">
    <property type="entry name" value="TPR"/>
    <property type="match status" value="8"/>
</dbReference>
<dbReference type="SUPFAM" id="SSF81901">
    <property type="entry name" value="HCP-like"/>
    <property type="match status" value="1"/>
</dbReference>
<comment type="caution">
    <text evidence="3">The sequence shown here is derived from an EMBL/GenBank/DDBJ whole genome shotgun (WGS) entry which is preliminary data.</text>
</comment>
<proteinExistence type="predicted"/>
<dbReference type="PANTHER" id="PTHR12558:SF13">
    <property type="entry name" value="CELL DIVISION CYCLE PROTEIN 27 HOMOLOG"/>
    <property type="match status" value="1"/>
</dbReference>
<dbReference type="PANTHER" id="PTHR12558">
    <property type="entry name" value="CELL DIVISION CYCLE 16,23,27"/>
    <property type="match status" value="1"/>
</dbReference>
<gene>
    <name evidence="3" type="ORF">A6X21_15065</name>
</gene>
<dbReference type="EMBL" id="LYDR01000159">
    <property type="protein sequence ID" value="ODA27869.1"/>
    <property type="molecule type" value="Genomic_DNA"/>
</dbReference>
<dbReference type="PROSITE" id="PS50005">
    <property type="entry name" value="TPR"/>
    <property type="match status" value="1"/>
</dbReference>
<feature type="domain" description="Peptidase MA-like" evidence="2">
    <location>
        <begin position="585"/>
        <end position="714"/>
    </location>
</feature>
<dbReference type="InterPro" id="IPR019734">
    <property type="entry name" value="TPR_rpt"/>
</dbReference>
<dbReference type="InterPro" id="IPR039568">
    <property type="entry name" value="Peptidase_MA-like_dom"/>
</dbReference>
<dbReference type="Pfam" id="PF13485">
    <property type="entry name" value="Peptidase_MA_2"/>
    <property type="match status" value="1"/>
</dbReference>
<keyword evidence="4" id="KW-1185">Reference proteome</keyword>
<sequence length="1001" mass="113108">MRAVLDVRLISAKFCFCFLLALFCVGGVASRNLCTADEPSPPVTWREAYEHLQKGRYEEAQEAYEFLKKQSATKDDLPGEFANSPHPLTGPQYAEIALARIDLETGHRARACERLEALKKLHSEHPRILGLLAWYAFLNGKLDVAETIAQEAIQREADELWARRTLAEVYQATGRLKQADEGWRYFVRYYNRVQPEKAEELLLAAEGSLAYARWHTGKQIFDFVLNTLCVDALKADPLFWQAHELSGRLLLEKYNKPQAQQEFQAALAINPRAVTVLLGRAQAAAQDYDWDASNRLAREVLKHAPGEPLAYTLLARSLLFSNQPEAALEQLQLAKAICPTDPTTTGLIVAAQIQRDGIRSLPRLQVLLESIDHVADLPAAADAPEAYESTLIAAAKINSACGEVLSTTGEALEMHRKFELAEKFYRAALAVMPQLTAARNNLGMLTLQMSRVDEARTMLDQAFKSDPYHMRVSNMRKVIRQLDGYATLSTDHFVIRYDNEQDKLLARYMSKFLENEVYPQLVKQFGYEPSTRTTIEIYSKGNGQTAHEWFSARMVGLPWVQTIGASTGMMIALASPNGLNEPYNWSRVIRHEYVHVLTLQQTQFNIPHWYTEALAVRNEGYPRPAEWNDMLRKRVPRRDLRNLSNLNLGFISAKNGDDWNFAYCQSDLYANYLVERFGEPALEKLLLAYRAGKTTEVALKELFQTDIKDFEAGYLDYLDKIVAQLPGRAEASTEYSKSDVETALEKEPRNAEWLGRAAMLKVKDRRRDEARKLAREALEIDPHCATAAIALAELDLRGEAPEKAIQKLASALDDSQPDHQLLQRLLPLLIQTKRWDDALKYASLAETTFPSDISSTIALAEILPHRMDLPRYKAVLEKLSLYENDESEYRLQRAEIAWNENDLPNTARYAAKVLEIDVTQPKAHWLLAEGLSGVKPEEALEEFSIACQLDDELAEAWAGWAVLLQTLGQSKEARQKAETALALDAKNARALEVLEKSRRAE</sequence>
<dbReference type="RefSeq" id="WP_068853472.1">
    <property type="nucleotide sequence ID" value="NZ_LYDR01000159.1"/>
</dbReference>
<evidence type="ECO:0000259" key="2">
    <source>
        <dbReference type="Pfam" id="PF13485"/>
    </source>
</evidence>
<evidence type="ECO:0000256" key="1">
    <source>
        <dbReference type="PROSITE-ProRule" id="PRU00339"/>
    </source>
</evidence>
<keyword evidence="1" id="KW-0802">TPR repeat</keyword>
<dbReference type="InterPro" id="IPR011990">
    <property type="entry name" value="TPR-like_helical_dom_sf"/>
</dbReference>